<proteinExistence type="predicted"/>
<dbReference type="KEGG" id="sacd:HS1genome_0627"/>
<keyword evidence="6" id="KW-1185">Reference proteome</keyword>
<dbReference type="CDD" id="cd09836">
    <property type="entry name" value="CBS_pair_arch"/>
    <property type="match status" value="1"/>
</dbReference>
<protein>
    <submittedName>
        <fullName evidence="4">Histidine kinase</fullName>
    </submittedName>
</protein>
<keyword evidence="4" id="KW-0808">Transferase</keyword>
<dbReference type="Pfam" id="PF00571">
    <property type="entry name" value="CBS"/>
    <property type="match status" value="2"/>
</dbReference>
<dbReference type="Proteomes" id="UP000276741">
    <property type="component" value="Chromosome"/>
</dbReference>
<evidence type="ECO:0000313" key="4">
    <source>
        <dbReference type="EMBL" id="BBD72238.1"/>
    </source>
</evidence>
<dbReference type="PROSITE" id="PS51371">
    <property type="entry name" value="CBS"/>
    <property type="match status" value="2"/>
</dbReference>
<dbReference type="PANTHER" id="PTHR43080:SF2">
    <property type="entry name" value="CBS DOMAIN-CONTAINING PROTEIN"/>
    <property type="match status" value="1"/>
</dbReference>
<dbReference type="InterPro" id="IPR046342">
    <property type="entry name" value="CBS_dom_sf"/>
</dbReference>
<reference evidence="6" key="2">
    <citation type="submission" date="2018-04" db="EMBL/GenBank/DDBJ databases">
        <title>Complete genome sequence of Sulfodiicoccus acidiphilus strain HS-1.</title>
        <authorList>
            <person name="Sakai H.D."/>
            <person name="Kurosawa N."/>
        </authorList>
    </citation>
    <scope>NUCLEOTIDE SEQUENCE [LARGE SCALE GENOMIC DNA]</scope>
    <source>
        <strain evidence="6">HS-1</strain>
    </source>
</reference>
<dbReference type="PANTHER" id="PTHR43080">
    <property type="entry name" value="CBS DOMAIN-CONTAINING PROTEIN CBSX3, MITOCHONDRIAL"/>
    <property type="match status" value="1"/>
</dbReference>
<organism evidence="4 6">
    <name type="scientific">Sulfodiicoccus acidiphilus</name>
    <dbReference type="NCBI Taxonomy" id="1670455"/>
    <lineage>
        <taxon>Archaea</taxon>
        <taxon>Thermoproteota</taxon>
        <taxon>Thermoprotei</taxon>
        <taxon>Sulfolobales</taxon>
        <taxon>Sulfolobaceae</taxon>
        <taxon>Sulfodiicoccus</taxon>
    </lineage>
</organism>
<dbReference type="AlphaFoldDB" id="A0A348B236"/>
<evidence type="ECO:0000313" key="6">
    <source>
        <dbReference type="Proteomes" id="UP000276741"/>
    </source>
</evidence>
<dbReference type="Gene3D" id="3.10.580.10">
    <property type="entry name" value="CBS-domain"/>
    <property type="match status" value="1"/>
</dbReference>
<evidence type="ECO:0000256" key="1">
    <source>
        <dbReference type="ARBA" id="ARBA00023122"/>
    </source>
</evidence>
<dbReference type="Proteomes" id="UP000616143">
    <property type="component" value="Unassembled WGS sequence"/>
</dbReference>
<dbReference type="GO" id="GO:0016301">
    <property type="term" value="F:kinase activity"/>
    <property type="evidence" value="ECO:0007669"/>
    <property type="project" value="UniProtKB-KW"/>
</dbReference>
<evidence type="ECO:0000259" key="3">
    <source>
        <dbReference type="PROSITE" id="PS51371"/>
    </source>
</evidence>
<dbReference type="EMBL" id="BMQS01000004">
    <property type="protein sequence ID" value="GGT90870.1"/>
    <property type="molecule type" value="Genomic_DNA"/>
</dbReference>
<dbReference type="SUPFAM" id="SSF54631">
    <property type="entry name" value="CBS-domain pair"/>
    <property type="match status" value="1"/>
</dbReference>
<dbReference type="InterPro" id="IPR051257">
    <property type="entry name" value="Diverse_CBS-Domain"/>
</dbReference>
<sequence length="127" mass="13568">MSSPALVTSTDTPLKDVVKLMWDEKVGSVLVVDEEGKLVGIVTERDVVYAASRALIEKGRASSVMAKNVISVGPEEPLMEAVEKMRSHNISHLPVVEGGRPVGVVSMRDLTGVASSLLKVLLSIEET</sequence>
<reference evidence="4" key="3">
    <citation type="journal article" date="2019" name="BMC Res. Notes">
        <title>Complete genome sequence of the Sulfodiicoccus acidiphilus strain HS-1T, the first crenarchaeon that lacks polB3, isolated from an acidic hot spring in Ohwaku-dani, Hakone, Japan.</title>
        <authorList>
            <person name="Sakai H.D."/>
            <person name="Kurosawa N."/>
        </authorList>
    </citation>
    <scope>NUCLEOTIDE SEQUENCE</scope>
    <source>
        <strain evidence="4">HS-1</strain>
    </source>
</reference>
<feature type="domain" description="CBS" evidence="3">
    <location>
        <begin position="65"/>
        <end position="120"/>
    </location>
</feature>
<accession>A0A348B236</accession>
<reference evidence="5" key="4">
    <citation type="submission" date="2020-09" db="EMBL/GenBank/DDBJ databases">
        <authorList>
            <person name="Sun Q."/>
            <person name="Ohkuma M."/>
        </authorList>
    </citation>
    <scope>NUCLEOTIDE SEQUENCE</scope>
    <source>
        <strain evidence="5">JCM 31740</strain>
    </source>
</reference>
<keyword evidence="4" id="KW-0418">Kinase</keyword>
<dbReference type="SMART" id="SM00116">
    <property type="entry name" value="CBS"/>
    <property type="match status" value="2"/>
</dbReference>
<dbReference type="InterPro" id="IPR000644">
    <property type="entry name" value="CBS_dom"/>
</dbReference>
<dbReference type="EMBL" id="AP018553">
    <property type="protein sequence ID" value="BBD72238.1"/>
    <property type="molecule type" value="Genomic_DNA"/>
</dbReference>
<gene>
    <name evidence="5" type="ORF">GCM10007116_05930</name>
    <name evidence="4" type="ORF">HS1genome_0627</name>
</gene>
<evidence type="ECO:0000313" key="5">
    <source>
        <dbReference type="EMBL" id="GGT90870.1"/>
    </source>
</evidence>
<keyword evidence="1 2" id="KW-0129">CBS domain</keyword>
<feature type="domain" description="CBS" evidence="3">
    <location>
        <begin position="1"/>
        <end position="58"/>
    </location>
</feature>
<reference evidence="5" key="1">
    <citation type="journal article" date="2014" name="Int. J. Syst. Evol. Microbiol.">
        <title>Complete genome sequence of Corynebacterium casei LMG S-19264T (=DSM 44701T), isolated from a smear-ripened cheese.</title>
        <authorList>
            <consortium name="US DOE Joint Genome Institute (JGI-PGF)"/>
            <person name="Walter F."/>
            <person name="Albersmeier A."/>
            <person name="Kalinowski J."/>
            <person name="Ruckert C."/>
        </authorList>
    </citation>
    <scope>NUCLEOTIDE SEQUENCE</scope>
    <source>
        <strain evidence="5">JCM 31740</strain>
    </source>
</reference>
<name>A0A348B236_9CREN</name>
<evidence type="ECO:0000256" key="2">
    <source>
        <dbReference type="PROSITE-ProRule" id="PRU00703"/>
    </source>
</evidence>